<keyword evidence="2" id="KW-0732">Signal</keyword>
<feature type="region of interest" description="Disordered" evidence="1">
    <location>
        <begin position="120"/>
        <end position="145"/>
    </location>
</feature>
<evidence type="ECO:0000256" key="1">
    <source>
        <dbReference type="SAM" id="MobiDB-lite"/>
    </source>
</evidence>
<feature type="signal peptide" evidence="2">
    <location>
        <begin position="1"/>
        <end position="18"/>
    </location>
</feature>
<evidence type="ECO:0000313" key="3">
    <source>
        <dbReference type="EMBL" id="MBW32329.1"/>
    </source>
</evidence>
<proteinExistence type="predicted"/>
<name>A0A2M3ZUZ1_9DIPT</name>
<dbReference type="AlphaFoldDB" id="A0A2M3ZUZ1"/>
<reference evidence="3" key="1">
    <citation type="submission" date="2018-01" db="EMBL/GenBank/DDBJ databases">
        <title>An insight into the sialome of Amazonian anophelines.</title>
        <authorList>
            <person name="Ribeiro J.M."/>
            <person name="Scarpassa V."/>
            <person name="Calvo E."/>
        </authorList>
    </citation>
    <scope>NUCLEOTIDE SEQUENCE</scope>
    <source>
        <tissue evidence="3">Salivary glands</tissue>
    </source>
</reference>
<sequence>MMSSWCVMVAAITDIALADIFECRCVALQLEIEADIDRDPVRLRYAPRVLFIPEIIGISPSVISCVVVRHVISAGPSPPPWAMVSFCCANVLSVAILTTPGSSASDMGDTVLARSIVPVPTVPPPTRTEPPPPHSPSLSTAVTCE</sequence>
<evidence type="ECO:0000256" key="2">
    <source>
        <dbReference type="SAM" id="SignalP"/>
    </source>
</evidence>
<feature type="chain" id="PRO_5014901907" evidence="2">
    <location>
        <begin position="19"/>
        <end position="145"/>
    </location>
</feature>
<dbReference type="EMBL" id="GGFM01011578">
    <property type="protein sequence ID" value="MBW32329.1"/>
    <property type="molecule type" value="Transcribed_RNA"/>
</dbReference>
<organism evidence="3">
    <name type="scientific">Anopheles braziliensis</name>
    <dbReference type="NCBI Taxonomy" id="58242"/>
    <lineage>
        <taxon>Eukaryota</taxon>
        <taxon>Metazoa</taxon>
        <taxon>Ecdysozoa</taxon>
        <taxon>Arthropoda</taxon>
        <taxon>Hexapoda</taxon>
        <taxon>Insecta</taxon>
        <taxon>Pterygota</taxon>
        <taxon>Neoptera</taxon>
        <taxon>Endopterygota</taxon>
        <taxon>Diptera</taxon>
        <taxon>Nematocera</taxon>
        <taxon>Culicoidea</taxon>
        <taxon>Culicidae</taxon>
        <taxon>Anophelinae</taxon>
        <taxon>Anopheles</taxon>
    </lineage>
</organism>
<feature type="compositionally biased region" description="Pro residues" evidence="1">
    <location>
        <begin position="120"/>
        <end position="135"/>
    </location>
</feature>
<protein>
    <submittedName>
        <fullName evidence="3">Putative secreted peptide</fullName>
    </submittedName>
</protein>
<accession>A0A2M3ZUZ1</accession>
<feature type="compositionally biased region" description="Polar residues" evidence="1">
    <location>
        <begin position="136"/>
        <end position="145"/>
    </location>
</feature>